<evidence type="ECO:0000313" key="1">
    <source>
        <dbReference type="EMBL" id="RRT52010.1"/>
    </source>
</evidence>
<accession>A0A426YK02</accession>
<gene>
    <name evidence="1" type="ORF">B296_00017553</name>
</gene>
<proteinExistence type="predicted"/>
<dbReference type="Proteomes" id="UP000287651">
    <property type="component" value="Unassembled WGS sequence"/>
</dbReference>
<comment type="caution">
    <text evidence="1">The sequence shown here is derived from an EMBL/GenBank/DDBJ whole genome shotgun (WGS) entry which is preliminary data.</text>
</comment>
<name>A0A426YK02_ENSVE</name>
<organism evidence="1 2">
    <name type="scientific">Ensete ventricosum</name>
    <name type="common">Abyssinian banana</name>
    <name type="synonym">Musa ensete</name>
    <dbReference type="NCBI Taxonomy" id="4639"/>
    <lineage>
        <taxon>Eukaryota</taxon>
        <taxon>Viridiplantae</taxon>
        <taxon>Streptophyta</taxon>
        <taxon>Embryophyta</taxon>
        <taxon>Tracheophyta</taxon>
        <taxon>Spermatophyta</taxon>
        <taxon>Magnoliopsida</taxon>
        <taxon>Liliopsida</taxon>
        <taxon>Zingiberales</taxon>
        <taxon>Musaceae</taxon>
        <taxon>Ensete</taxon>
    </lineage>
</organism>
<evidence type="ECO:0000313" key="2">
    <source>
        <dbReference type="Proteomes" id="UP000287651"/>
    </source>
</evidence>
<dbReference type="EMBL" id="AMZH03011912">
    <property type="protein sequence ID" value="RRT52010.1"/>
    <property type="molecule type" value="Genomic_DNA"/>
</dbReference>
<protein>
    <submittedName>
        <fullName evidence="1">Uncharacterized protein</fullName>
    </submittedName>
</protein>
<dbReference type="AlphaFoldDB" id="A0A426YK02"/>
<reference evidence="1 2" key="1">
    <citation type="journal article" date="2014" name="Agronomy (Basel)">
        <title>A Draft Genome Sequence for Ensete ventricosum, the Drought-Tolerant Tree Against Hunger.</title>
        <authorList>
            <person name="Harrison J."/>
            <person name="Moore K.A."/>
            <person name="Paszkiewicz K."/>
            <person name="Jones T."/>
            <person name="Grant M."/>
            <person name="Ambacheew D."/>
            <person name="Muzemil S."/>
            <person name="Studholme D.J."/>
        </authorList>
    </citation>
    <scope>NUCLEOTIDE SEQUENCE [LARGE SCALE GENOMIC DNA]</scope>
</reference>
<sequence length="90" mass="10033">MEFQSDNGLRSSLSIGSGFGRCNGFCRVFARRFAEGIRKLTGNMLGDYWGEDQKTYRKYARGYQIGGKSKRQLVTFDGSTAQVAVKLPVP</sequence>